<dbReference type="EMBL" id="FWYB01000001">
    <property type="protein sequence ID" value="SMC59505.1"/>
    <property type="molecule type" value="Genomic_DNA"/>
</dbReference>
<accession>A0A1W2AFM7</accession>
<gene>
    <name evidence="7" type="ORF">SAMN04488101_101565</name>
</gene>
<evidence type="ECO:0000256" key="1">
    <source>
        <dbReference type="ARBA" id="ARBA00010641"/>
    </source>
</evidence>
<evidence type="ECO:0000313" key="8">
    <source>
        <dbReference type="Proteomes" id="UP000192678"/>
    </source>
</evidence>
<dbReference type="Gene3D" id="1.10.1740.10">
    <property type="match status" value="1"/>
</dbReference>
<dbReference type="InterPro" id="IPR014327">
    <property type="entry name" value="RNA_pol_sigma70_bacteroid"/>
</dbReference>
<dbReference type="InterPro" id="IPR039425">
    <property type="entry name" value="RNA_pol_sigma-70-like"/>
</dbReference>
<dbReference type="InterPro" id="IPR013325">
    <property type="entry name" value="RNA_pol_sigma_r2"/>
</dbReference>
<protein>
    <submittedName>
        <fullName evidence="7">RNA polymerase sigma-70 factor, ECF subfamily</fullName>
    </submittedName>
</protein>
<evidence type="ECO:0000256" key="2">
    <source>
        <dbReference type="ARBA" id="ARBA00023015"/>
    </source>
</evidence>
<dbReference type="InterPro" id="IPR014284">
    <property type="entry name" value="RNA_pol_sigma-70_dom"/>
</dbReference>
<comment type="similarity">
    <text evidence="1">Belongs to the sigma-70 factor family. ECF subfamily.</text>
</comment>
<dbReference type="PANTHER" id="PTHR43133:SF46">
    <property type="entry name" value="RNA POLYMERASE SIGMA-70 FACTOR ECF SUBFAMILY"/>
    <property type="match status" value="1"/>
</dbReference>
<dbReference type="NCBIfam" id="TIGR02937">
    <property type="entry name" value="sigma70-ECF"/>
    <property type="match status" value="1"/>
</dbReference>
<evidence type="ECO:0000259" key="6">
    <source>
        <dbReference type="Pfam" id="PF08281"/>
    </source>
</evidence>
<dbReference type="InterPro" id="IPR036388">
    <property type="entry name" value="WH-like_DNA-bd_sf"/>
</dbReference>
<evidence type="ECO:0000313" key="7">
    <source>
        <dbReference type="EMBL" id="SMC59505.1"/>
    </source>
</evidence>
<sequence>MASYVTLSDQELADLLRHGDETVFKIIYDRFWSKLYFVASKRLNDPAEAEEAVQDIFLNLWKNRETFQLKVNFENYLAIAIKFQVIKRRAKRFRRSIIEQQLGTEAELENFQNQNYDWNQYDLEELQNRLSKIIDTLPPKCKLVFNMSRDENYTNRKIAAELGISEKAVEKHVTQALKVLRTKLGLSLIFILFLN</sequence>
<feature type="domain" description="RNA polymerase sigma factor 70 region 4 type 2" evidence="6">
    <location>
        <begin position="129"/>
        <end position="178"/>
    </location>
</feature>
<dbReference type="InterPro" id="IPR013324">
    <property type="entry name" value="RNA_pol_sigma_r3/r4-like"/>
</dbReference>
<dbReference type="PANTHER" id="PTHR43133">
    <property type="entry name" value="RNA POLYMERASE ECF-TYPE SIGMA FACTO"/>
    <property type="match status" value="1"/>
</dbReference>
<keyword evidence="3" id="KW-0731">Sigma factor</keyword>
<keyword evidence="2" id="KW-0805">Transcription regulation</keyword>
<dbReference type="STRING" id="475255.SAMN04488101_101565"/>
<dbReference type="GO" id="GO:0006352">
    <property type="term" value="P:DNA-templated transcription initiation"/>
    <property type="evidence" value="ECO:0007669"/>
    <property type="project" value="InterPro"/>
</dbReference>
<dbReference type="Pfam" id="PF08281">
    <property type="entry name" value="Sigma70_r4_2"/>
    <property type="match status" value="1"/>
</dbReference>
<organism evidence="7 8">
    <name type="scientific">Pedobacter nyackensis</name>
    <dbReference type="NCBI Taxonomy" id="475255"/>
    <lineage>
        <taxon>Bacteria</taxon>
        <taxon>Pseudomonadati</taxon>
        <taxon>Bacteroidota</taxon>
        <taxon>Sphingobacteriia</taxon>
        <taxon>Sphingobacteriales</taxon>
        <taxon>Sphingobacteriaceae</taxon>
        <taxon>Pedobacter</taxon>
    </lineage>
</organism>
<name>A0A1W2AFM7_9SPHI</name>
<proteinExistence type="inferred from homology"/>
<evidence type="ECO:0000256" key="3">
    <source>
        <dbReference type="ARBA" id="ARBA00023082"/>
    </source>
</evidence>
<keyword evidence="4" id="KW-0804">Transcription</keyword>
<dbReference type="Gene3D" id="1.10.10.10">
    <property type="entry name" value="Winged helix-like DNA-binding domain superfamily/Winged helix DNA-binding domain"/>
    <property type="match status" value="1"/>
</dbReference>
<dbReference type="InterPro" id="IPR007627">
    <property type="entry name" value="RNA_pol_sigma70_r2"/>
</dbReference>
<dbReference type="InterPro" id="IPR013249">
    <property type="entry name" value="RNA_pol_sigma70_r4_t2"/>
</dbReference>
<dbReference type="Proteomes" id="UP000192678">
    <property type="component" value="Unassembled WGS sequence"/>
</dbReference>
<dbReference type="NCBIfam" id="TIGR02985">
    <property type="entry name" value="Sig70_bacteroi1"/>
    <property type="match status" value="1"/>
</dbReference>
<dbReference type="Pfam" id="PF04542">
    <property type="entry name" value="Sigma70_r2"/>
    <property type="match status" value="1"/>
</dbReference>
<dbReference type="SUPFAM" id="SSF88659">
    <property type="entry name" value="Sigma3 and sigma4 domains of RNA polymerase sigma factors"/>
    <property type="match status" value="1"/>
</dbReference>
<dbReference type="SUPFAM" id="SSF88946">
    <property type="entry name" value="Sigma2 domain of RNA polymerase sigma factors"/>
    <property type="match status" value="1"/>
</dbReference>
<evidence type="ECO:0000256" key="4">
    <source>
        <dbReference type="ARBA" id="ARBA00023163"/>
    </source>
</evidence>
<keyword evidence="8" id="KW-1185">Reference proteome</keyword>
<dbReference type="GO" id="GO:0016987">
    <property type="term" value="F:sigma factor activity"/>
    <property type="evidence" value="ECO:0007669"/>
    <property type="project" value="UniProtKB-KW"/>
</dbReference>
<dbReference type="AlphaFoldDB" id="A0A1W2AFM7"/>
<feature type="domain" description="RNA polymerase sigma-70 region 2" evidence="5">
    <location>
        <begin position="28"/>
        <end position="92"/>
    </location>
</feature>
<dbReference type="GO" id="GO:0003677">
    <property type="term" value="F:DNA binding"/>
    <property type="evidence" value="ECO:0007669"/>
    <property type="project" value="InterPro"/>
</dbReference>
<evidence type="ECO:0000259" key="5">
    <source>
        <dbReference type="Pfam" id="PF04542"/>
    </source>
</evidence>
<dbReference type="RefSeq" id="WP_084287129.1">
    <property type="nucleotide sequence ID" value="NZ_FWYB01000001.1"/>
</dbReference>
<reference evidence="7 8" key="1">
    <citation type="submission" date="2017-04" db="EMBL/GenBank/DDBJ databases">
        <authorList>
            <person name="Afonso C.L."/>
            <person name="Miller P.J."/>
            <person name="Scott M.A."/>
            <person name="Spackman E."/>
            <person name="Goraichik I."/>
            <person name="Dimitrov K.M."/>
            <person name="Suarez D.L."/>
            <person name="Swayne D.E."/>
        </authorList>
    </citation>
    <scope>NUCLEOTIDE SEQUENCE [LARGE SCALE GENOMIC DNA]</scope>
    <source>
        <strain evidence="7 8">DSM 19625</strain>
    </source>
</reference>
<dbReference type="OrthoDB" id="1097528at2"/>